<name>A0A6J4HZP7_9PROT</name>
<evidence type="ECO:0000313" key="1">
    <source>
        <dbReference type="EMBL" id="CAA9236295.1"/>
    </source>
</evidence>
<gene>
    <name evidence="1" type="ORF">AVDCRST_MAG04-1386</name>
</gene>
<sequence>MATDESRLRSALIAPISAPRKCASGLMPNLTGCGHHLPSGGLKE</sequence>
<protein>
    <submittedName>
        <fullName evidence="1">Uncharacterized protein</fullName>
    </submittedName>
</protein>
<accession>A0A6J4HZP7</accession>
<proteinExistence type="predicted"/>
<organism evidence="1">
    <name type="scientific">uncultured Acetobacteraceae bacterium</name>
    <dbReference type="NCBI Taxonomy" id="169975"/>
    <lineage>
        <taxon>Bacteria</taxon>
        <taxon>Pseudomonadati</taxon>
        <taxon>Pseudomonadota</taxon>
        <taxon>Alphaproteobacteria</taxon>
        <taxon>Acetobacterales</taxon>
        <taxon>Acetobacteraceae</taxon>
        <taxon>environmental samples</taxon>
    </lineage>
</organism>
<dbReference type="AlphaFoldDB" id="A0A6J4HZP7"/>
<reference evidence="1" key="1">
    <citation type="submission" date="2020-02" db="EMBL/GenBank/DDBJ databases">
        <authorList>
            <person name="Meier V. D."/>
        </authorList>
    </citation>
    <scope>NUCLEOTIDE SEQUENCE</scope>
    <source>
        <strain evidence="1">AVDCRST_MAG04</strain>
    </source>
</reference>
<dbReference type="EMBL" id="CADCTL010000098">
    <property type="protein sequence ID" value="CAA9236295.1"/>
    <property type="molecule type" value="Genomic_DNA"/>
</dbReference>